<keyword evidence="4" id="KW-1185">Reference proteome</keyword>
<dbReference type="Pfam" id="PF07811">
    <property type="entry name" value="TadE"/>
    <property type="match status" value="1"/>
</dbReference>
<accession>E2Q449</accession>
<proteinExistence type="predicted"/>
<evidence type="ECO:0000313" key="4">
    <source>
        <dbReference type="Proteomes" id="UP000002357"/>
    </source>
</evidence>
<dbReference type="EMBL" id="CM000913">
    <property type="protein sequence ID" value="EFG08987.1"/>
    <property type="molecule type" value="Genomic_DNA"/>
</dbReference>
<dbReference type="OrthoDB" id="4336202at2"/>
<dbReference type="eggNOG" id="COG4963">
    <property type="taxonomic scope" value="Bacteria"/>
</dbReference>
<feature type="compositionally biased region" description="Gly residues" evidence="1">
    <location>
        <begin position="1"/>
        <end position="13"/>
    </location>
</feature>
<dbReference type="Proteomes" id="UP000002357">
    <property type="component" value="Chromosome"/>
</dbReference>
<reference evidence="3 4" key="1">
    <citation type="journal article" date="2010" name="Genome Biol. Evol.">
        <title>The sequence of a 1.8-mb bacterial linear plasmid reveals a rich evolutionary reservoir of secondary metabolic pathways.</title>
        <authorList>
            <person name="Medema M.H."/>
            <person name="Trefzer A."/>
            <person name="Kovalchuk A."/>
            <person name="van den Berg M."/>
            <person name="Mueller U."/>
            <person name="Heijne W."/>
            <person name="Wu L."/>
            <person name="Alam M.T."/>
            <person name="Ronning C.M."/>
            <person name="Nierman W.C."/>
            <person name="Bovenberg R.A.L."/>
            <person name="Breitling R."/>
            <person name="Takano E."/>
        </authorList>
    </citation>
    <scope>NUCLEOTIDE SEQUENCE [LARGE SCALE GENOMIC DNA]</scope>
    <source>
        <strain evidence="4">ATCC 27064 / DSM 738 / JCM 4710 / NBRC 13307 / NCIMB 12785 / NRRL 3585 / VKM Ac-602</strain>
    </source>
</reference>
<sequence>MTVAGPGGEGVRGVTGSRVRHGSRHGRRPRPPVDARCAATRPPGRPSGGSRPRLPRAGDDSGQAAVEFTGTLPVILVTLALLWQAALIGYTFSLAGNAADKAARAGAVGGPAACREALREDLPGAWDAAADCPPPGGEGLYRVSVRVSVPVLFPGAVNFPFEVPAEAAATAEDPS</sequence>
<feature type="domain" description="TadE-like" evidence="2">
    <location>
        <begin position="62"/>
        <end position="104"/>
    </location>
</feature>
<protein>
    <submittedName>
        <fullName evidence="3">Septum site-determining protein</fullName>
    </submittedName>
</protein>
<evidence type="ECO:0000313" key="3">
    <source>
        <dbReference type="EMBL" id="EFG08987.1"/>
    </source>
</evidence>
<dbReference type="STRING" id="1901.BB341_09165"/>
<organism evidence="3 4">
    <name type="scientific">Streptomyces clavuligerus</name>
    <dbReference type="NCBI Taxonomy" id="1901"/>
    <lineage>
        <taxon>Bacteria</taxon>
        <taxon>Bacillati</taxon>
        <taxon>Actinomycetota</taxon>
        <taxon>Actinomycetes</taxon>
        <taxon>Kitasatosporales</taxon>
        <taxon>Streptomycetaceae</taxon>
        <taxon>Streptomyces</taxon>
    </lineage>
</organism>
<dbReference type="InterPro" id="IPR012495">
    <property type="entry name" value="TadE-like_dom"/>
</dbReference>
<name>E2Q449_STRCL</name>
<feature type="region of interest" description="Disordered" evidence="1">
    <location>
        <begin position="1"/>
        <end position="62"/>
    </location>
</feature>
<evidence type="ECO:0000256" key="1">
    <source>
        <dbReference type="SAM" id="MobiDB-lite"/>
    </source>
</evidence>
<dbReference type="AlphaFoldDB" id="E2Q449"/>
<feature type="compositionally biased region" description="Basic residues" evidence="1">
    <location>
        <begin position="18"/>
        <end position="30"/>
    </location>
</feature>
<evidence type="ECO:0000259" key="2">
    <source>
        <dbReference type="Pfam" id="PF07811"/>
    </source>
</evidence>
<gene>
    <name evidence="3" type="ORF">SCLAV_3913</name>
</gene>